<organism evidence="9 10">
    <name type="scientific">Marivibrio halodurans</name>
    <dbReference type="NCBI Taxonomy" id="2039722"/>
    <lineage>
        <taxon>Bacteria</taxon>
        <taxon>Pseudomonadati</taxon>
        <taxon>Pseudomonadota</taxon>
        <taxon>Alphaproteobacteria</taxon>
        <taxon>Rhodospirillales</taxon>
        <taxon>Rhodospirillaceae</taxon>
        <taxon>Marivibrio</taxon>
    </lineage>
</organism>
<dbReference type="CDD" id="cd06261">
    <property type="entry name" value="TM_PBP2"/>
    <property type="match status" value="1"/>
</dbReference>
<dbReference type="InterPro" id="IPR035906">
    <property type="entry name" value="MetI-like_sf"/>
</dbReference>
<accession>A0A8J7S0E4</accession>
<feature type="transmembrane region" description="Helical" evidence="7">
    <location>
        <begin position="235"/>
        <end position="257"/>
    </location>
</feature>
<protein>
    <submittedName>
        <fullName evidence="9">ABC transporter permease</fullName>
    </submittedName>
</protein>
<feature type="domain" description="ABC transmembrane type-1" evidence="8">
    <location>
        <begin position="95"/>
        <end position="304"/>
    </location>
</feature>
<dbReference type="GO" id="GO:0005886">
    <property type="term" value="C:plasma membrane"/>
    <property type="evidence" value="ECO:0007669"/>
    <property type="project" value="UniProtKB-SubCell"/>
</dbReference>
<evidence type="ECO:0000256" key="6">
    <source>
        <dbReference type="ARBA" id="ARBA00023136"/>
    </source>
</evidence>
<keyword evidence="6 7" id="KW-0472">Membrane</keyword>
<dbReference type="EMBL" id="JAGMWN010000006">
    <property type="protein sequence ID" value="MBP5858005.1"/>
    <property type="molecule type" value="Genomic_DNA"/>
</dbReference>
<sequence length="335" mass="34966">MLSYLVRRLVQFAGTLLAASLVVFLALEFLPGDAAQVLLGTEASADTLAALREQLGLDRPAAGRYLEWLAGFATGDLGTSHIYGVPIAGMLGDRLAISLPLALIAFALSTAIAIPLGILAATHRGGPGDWAVIGFAQIGLAVPNFWFAILLILVFAVHLGLFASGGFPGWEGGIGPALRALVLPAAALALSEAAILSRVTRSAMLETLGQDYIRTARAKGLSRGRILFGHALRNAMIPVATILGLQFAFLVMGAVIVENVFYLPGLGRLLLQSIFQRDLVVVRDLVVLLSGFVILVNLLVDLAYAAIDPRPRAGVQDGAAHGAAHDGFAHDGAAA</sequence>
<proteinExistence type="inferred from homology"/>
<dbReference type="InterPro" id="IPR000515">
    <property type="entry name" value="MetI-like"/>
</dbReference>
<dbReference type="RefSeq" id="WP_210682593.1">
    <property type="nucleotide sequence ID" value="NZ_JAGMWN010000006.1"/>
</dbReference>
<name>A0A8J7S0E4_9PROT</name>
<evidence type="ECO:0000259" key="8">
    <source>
        <dbReference type="PROSITE" id="PS50928"/>
    </source>
</evidence>
<comment type="caution">
    <text evidence="9">The sequence shown here is derived from an EMBL/GenBank/DDBJ whole genome shotgun (WGS) entry which is preliminary data.</text>
</comment>
<feature type="transmembrane region" description="Helical" evidence="7">
    <location>
        <begin position="285"/>
        <end position="307"/>
    </location>
</feature>
<dbReference type="Proteomes" id="UP000672602">
    <property type="component" value="Unassembled WGS sequence"/>
</dbReference>
<feature type="transmembrane region" description="Helical" evidence="7">
    <location>
        <begin position="130"/>
        <end position="157"/>
    </location>
</feature>
<dbReference type="PROSITE" id="PS50928">
    <property type="entry name" value="ABC_TM1"/>
    <property type="match status" value="1"/>
</dbReference>
<keyword evidence="3" id="KW-1003">Cell membrane</keyword>
<dbReference type="Pfam" id="PF19300">
    <property type="entry name" value="BPD_transp_1_N"/>
    <property type="match status" value="1"/>
</dbReference>
<evidence type="ECO:0000256" key="7">
    <source>
        <dbReference type="RuleBase" id="RU363032"/>
    </source>
</evidence>
<dbReference type="PANTHER" id="PTHR43163:SF6">
    <property type="entry name" value="DIPEPTIDE TRANSPORT SYSTEM PERMEASE PROTEIN DPPB-RELATED"/>
    <property type="match status" value="1"/>
</dbReference>
<evidence type="ECO:0000256" key="2">
    <source>
        <dbReference type="ARBA" id="ARBA00022448"/>
    </source>
</evidence>
<dbReference type="GO" id="GO:0071916">
    <property type="term" value="F:dipeptide transmembrane transporter activity"/>
    <property type="evidence" value="ECO:0007669"/>
    <property type="project" value="TreeGrafter"/>
</dbReference>
<gene>
    <name evidence="9" type="ORF">KAJ83_13385</name>
</gene>
<keyword evidence="4 7" id="KW-0812">Transmembrane</keyword>
<dbReference type="Pfam" id="PF00528">
    <property type="entry name" value="BPD_transp_1"/>
    <property type="match status" value="1"/>
</dbReference>
<dbReference type="AlphaFoldDB" id="A0A8J7S0E4"/>
<comment type="similarity">
    <text evidence="7">Belongs to the binding-protein-dependent transport system permease family.</text>
</comment>
<keyword evidence="2 7" id="KW-0813">Transport</keyword>
<dbReference type="Gene3D" id="1.10.3720.10">
    <property type="entry name" value="MetI-like"/>
    <property type="match status" value="1"/>
</dbReference>
<evidence type="ECO:0000256" key="3">
    <source>
        <dbReference type="ARBA" id="ARBA00022475"/>
    </source>
</evidence>
<dbReference type="PANTHER" id="PTHR43163">
    <property type="entry name" value="DIPEPTIDE TRANSPORT SYSTEM PERMEASE PROTEIN DPPB-RELATED"/>
    <property type="match status" value="1"/>
</dbReference>
<dbReference type="SUPFAM" id="SSF161098">
    <property type="entry name" value="MetI-like"/>
    <property type="match status" value="1"/>
</dbReference>
<dbReference type="InterPro" id="IPR045621">
    <property type="entry name" value="BPD_transp_1_N"/>
</dbReference>
<reference evidence="9" key="1">
    <citation type="submission" date="2021-04" db="EMBL/GenBank/DDBJ databases">
        <authorList>
            <person name="Zhang D.-C."/>
        </authorList>
    </citation>
    <scope>NUCLEOTIDE SEQUENCE</scope>
    <source>
        <strain evidence="9">CGMCC 1.15697</strain>
    </source>
</reference>
<feature type="transmembrane region" description="Helical" evidence="7">
    <location>
        <begin position="95"/>
        <end position="118"/>
    </location>
</feature>
<evidence type="ECO:0000256" key="4">
    <source>
        <dbReference type="ARBA" id="ARBA00022692"/>
    </source>
</evidence>
<keyword evidence="5 7" id="KW-1133">Transmembrane helix</keyword>
<evidence type="ECO:0000256" key="5">
    <source>
        <dbReference type="ARBA" id="ARBA00022989"/>
    </source>
</evidence>
<keyword evidence="10" id="KW-1185">Reference proteome</keyword>
<feature type="transmembrane region" description="Helical" evidence="7">
    <location>
        <begin position="177"/>
        <end position="196"/>
    </location>
</feature>
<evidence type="ECO:0000313" key="9">
    <source>
        <dbReference type="EMBL" id="MBP5858005.1"/>
    </source>
</evidence>
<evidence type="ECO:0000313" key="10">
    <source>
        <dbReference type="Proteomes" id="UP000672602"/>
    </source>
</evidence>
<evidence type="ECO:0000256" key="1">
    <source>
        <dbReference type="ARBA" id="ARBA00004651"/>
    </source>
</evidence>
<comment type="subcellular location">
    <subcellularLocation>
        <location evidence="1 7">Cell membrane</location>
        <topology evidence="1 7">Multi-pass membrane protein</topology>
    </subcellularLocation>
</comment>